<dbReference type="AlphaFoldDB" id="A0AA43RJ25"/>
<keyword evidence="3" id="KW-1003">Cell membrane</keyword>
<dbReference type="Proteomes" id="UP001168575">
    <property type="component" value="Unassembled WGS sequence"/>
</dbReference>
<evidence type="ECO:0000256" key="5">
    <source>
        <dbReference type="ARBA" id="ARBA00022989"/>
    </source>
</evidence>
<dbReference type="EMBL" id="JAUMVS010000273">
    <property type="protein sequence ID" value="MDO4842707.1"/>
    <property type="molecule type" value="Genomic_DNA"/>
</dbReference>
<comment type="similarity">
    <text evidence="7">Belongs to the binding-protein-dependent transport system permease family.</text>
</comment>
<dbReference type="GO" id="GO:0055085">
    <property type="term" value="P:transmembrane transport"/>
    <property type="evidence" value="ECO:0007669"/>
    <property type="project" value="InterPro"/>
</dbReference>
<dbReference type="SUPFAM" id="SSF161098">
    <property type="entry name" value="MetI-like"/>
    <property type="match status" value="1"/>
</dbReference>
<evidence type="ECO:0000256" key="2">
    <source>
        <dbReference type="ARBA" id="ARBA00022448"/>
    </source>
</evidence>
<dbReference type="PANTHER" id="PTHR43744">
    <property type="entry name" value="ABC TRANSPORTER PERMEASE PROTEIN MG189-RELATED-RELATED"/>
    <property type="match status" value="1"/>
</dbReference>
<proteinExistence type="inferred from homology"/>
<feature type="transmembrane region" description="Helical" evidence="7">
    <location>
        <begin position="180"/>
        <end position="205"/>
    </location>
</feature>
<organism evidence="9 10">
    <name type="scientific">Phoenicibacter congonensis</name>
    <dbReference type="NCBI Taxonomy" id="1944646"/>
    <lineage>
        <taxon>Bacteria</taxon>
        <taxon>Bacillati</taxon>
        <taxon>Actinomycetota</taxon>
        <taxon>Coriobacteriia</taxon>
        <taxon>Eggerthellales</taxon>
        <taxon>Eggerthellaceae</taxon>
        <taxon>Phoenicibacter</taxon>
    </lineage>
</organism>
<dbReference type="CDD" id="cd06261">
    <property type="entry name" value="TM_PBP2"/>
    <property type="match status" value="1"/>
</dbReference>
<name>A0AA43RJ25_9ACTN</name>
<evidence type="ECO:0000313" key="10">
    <source>
        <dbReference type="Proteomes" id="UP001168575"/>
    </source>
</evidence>
<evidence type="ECO:0000256" key="4">
    <source>
        <dbReference type="ARBA" id="ARBA00022692"/>
    </source>
</evidence>
<evidence type="ECO:0000256" key="3">
    <source>
        <dbReference type="ARBA" id="ARBA00022475"/>
    </source>
</evidence>
<comment type="caution">
    <text evidence="9">The sequence shown here is derived from an EMBL/GenBank/DDBJ whole genome shotgun (WGS) entry which is preliminary data.</text>
</comment>
<dbReference type="PROSITE" id="PS50928">
    <property type="entry name" value="ABC_TM1"/>
    <property type="match status" value="1"/>
</dbReference>
<keyword evidence="5 7" id="KW-1133">Transmembrane helix</keyword>
<dbReference type="PROSITE" id="PS51257">
    <property type="entry name" value="PROKAR_LIPOPROTEIN"/>
    <property type="match status" value="1"/>
</dbReference>
<comment type="subcellular location">
    <subcellularLocation>
        <location evidence="1 7">Cell membrane</location>
        <topology evidence="1 7">Multi-pass membrane protein</topology>
    </subcellularLocation>
</comment>
<protein>
    <submittedName>
        <fullName evidence="9">Carbohydrate ABC transporter permease</fullName>
    </submittedName>
</protein>
<evidence type="ECO:0000313" key="9">
    <source>
        <dbReference type="EMBL" id="MDO4842707.1"/>
    </source>
</evidence>
<evidence type="ECO:0000259" key="8">
    <source>
        <dbReference type="PROSITE" id="PS50928"/>
    </source>
</evidence>
<keyword evidence="10" id="KW-1185">Reference proteome</keyword>
<feature type="transmembrane region" description="Helical" evidence="7">
    <location>
        <begin position="107"/>
        <end position="126"/>
    </location>
</feature>
<feature type="transmembrane region" description="Helical" evidence="7">
    <location>
        <begin position="7"/>
        <end position="26"/>
    </location>
</feature>
<dbReference type="Pfam" id="PF00528">
    <property type="entry name" value="BPD_transp_1"/>
    <property type="match status" value="1"/>
</dbReference>
<feature type="transmembrane region" description="Helical" evidence="7">
    <location>
        <begin position="76"/>
        <end position="95"/>
    </location>
</feature>
<feature type="domain" description="ABC transmembrane type-1" evidence="8">
    <location>
        <begin position="72"/>
        <end position="275"/>
    </location>
</feature>
<dbReference type="InterPro" id="IPR035906">
    <property type="entry name" value="MetI-like_sf"/>
</dbReference>
<keyword evidence="2 7" id="KW-0813">Transport</keyword>
<evidence type="ECO:0000256" key="6">
    <source>
        <dbReference type="ARBA" id="ARBA00023136"/>
    </source>
</evidence>
<dbReference type="PANTHER" id="PTHR43744:SF9">
    <property type="entry name" value="POLYGALACTURONAN_RHAMNOGALACTURONAN TRANSPORT SYSTEM PERMEASE PROTEIN YTCP"/>
    <property type="match status" value="1"/>
</dbReference>
<reference evidence="9" key="1">
    <citation type="submission" date="2023-07" db="EMBL/GenBank/DDBJ databases">
        <title>Between Cages and Wild: Unraveling the Impact of Captivity on Animal Microbiomes and Antimicrobial Resistance.</title>
        <authorList>
            <person name="Schmartz G.P."/>
            <person name="Rehner J."/>
            <person name="Schuff M.J."/>
            <person name="Becker S.L."/>
            <person name="Kravczyk M."/>
            <person name="Gurevich A."/>
            <person name="Francke R."/>
            <person name="Mueller R."/>
            <person name="Keller V."/>
            <person name="Keller A."/>
        </authorList>
    </citation>
    <scope>NUCLEOTIDE SEQUENCE</scope>
    <source>
        <strain evidence="9">S12M_St_49</strain>
    </source>
</reference>
<gene>
    <name evidence="9" type="ORF">Q3982_08545</name>
</gene>
<evidence type="ECO:0000256" key="1">
    <source>
        <dbReference type="ARBA" id="ARBA00004651"/>
    </source>
</evidence>
<accession>A0AA43RJ25</accession>
<dbReference type="GO" id="GO:0005886">
    <property type="term" value="C:plasma membrane"/>
    <property type="evidence" value="ECO:0007669"/>
    <property type="project" value="UniProtKB-SubCell"/>
</dbReference>
<feature type="transmembrane region" description="Helical" evidence="7">
    <location>
        <begin position="258"/>
        <end position="275"/>
    </location>
</feature>
<keyword evidence="6 7" id="KW-0472">Membrane</keyword>
<feature type="transmembrane region" description="Helical" evidence="7">
    <location>
        <begin position="138"/>
        <end position="159"/>
    </location>
</feature>
<keyword evidence="4 7" id="KW-0812">Transmembrane</keyword>
<dbReference type="InterPro" id="IPR000515">
    <property type="entry name" value="MetI-like"/>
</dbReference>
<sequence>MVGKKVTAFDVVLVILMVLLSCMFLYPLLNMLALSFCDAQTLKASPVYLLPVGFSLESYKALLNDDRILLYYWNTIKYAAVGTVIMLLTTSLMAYPLSIPALRGRKLFSVLLTITMFFGGGLIPYYVTIMRLKMIDTFWVMVLPGAISAYNVIVFKTFFMSIPEELRESANLDGAGHVRILFQIVLPLSKAVLATFALFSIVGYWNDYMTALLYLRDDTKYPIQLLMRRLLVLMDYKDASTAQLLKDYRSISSRTTKAAATIITVVPVLCVYPFMQKHFAKGALVGSVKA</sequence>
<evidence type="ECO:0000256" key="7">
    <source>
        <dbReference type="RuleBase" id="RU363032"/>
    </source>
</evidence>
<dbReference type="Gene3D" id="1.10.3720.10">
    <property type="entry name" value="MetI-like"/>
    <property type="match status" value="1"/>
</dbReference>